<dbReference type="AlphaFoldDB" id="A0A7W8NHQ9"/>
<sequence length="198" mass="21410">MTLAAFFFQESSDPAQRVQVLTKGTLTRDGNYAYPGDSNSGAIVNGGTLQLASYALDPLKNNVACLAPFKTGEAAGLQNVVVTPDTVKTCNVYFTLFREANGNGKPDKSEEVFNTHDIYSYADTAFSYSFSSTDGKSEERGTRVSGWSLVRHEVLQPTATPGQYRVTMNSVLAPDQGLTIRLHEPTNRLISMGLGGLK</sequence>
<evidence type="ECO:0000313" key="2">
    <source>
        <dbReference type="Proteomes" id="UP000552709"/>
    </source>
</evidence>
<gene>
    <name evidence="1" type="ORF">HNQ08_004155</name>
</gene>
<dbReference type="RefSeq" id="WP_184136174.1">
    <property type="nucleotide sequence ID" value="NZ_JACHFL010000014.1"/>
</dbReference>
<accession>A0A7W8NHQ9</accession>
<reference evidence="1 2" key="1">
    <citation type="submission" date="2020-08" db="EMBL/GenBank/DDBJ databases">
        <title>Genomic Encyclopedia of Type Strains, Phase IV (KMG-IV): sequencing the most valuable type-strain genomes for metagenomic binning, comparative biology and taxonomic classification.</title>
        <authorList>
            <person name="Goeker M."/>
        </authorList>
    </citation>
    <scope>NUCLEOTIDE SEQUENCE [LARGE SCALE GENOMIC DNA]</scope>
    <source>
        <strain evidence="1 2">DSM 27939</strain>
    </source>
</reference>
<proteinExistence type="predicted"/>
<dbReference type="Proteomes" id="UP000552709">
    <property type="component" value="Unassembled WGS sequence"/>
</dbReference>
<name>A0A7W8NHQ9_9DEIO</name>
<organism evidence="1 2">
    <name type="scientific">Deinococcus humi</name>
    <dbReference type="NCBI Taxonomy" id="662880"/>
    <lineage>
        <taxon>Bacteria</taxon>
        <taxon>Thermotogati</taxon>
        <taxon>Deinococcota</taxon>
        <taxon>Deinococci</taxon>
        <taxon>Deinococcales</taxon>
        <taxon>Deinococcaceae</taxon>
        <taxon>Deinococcus</taxon>
    </lineage>
</organism>
<evidence type="ECO:0000313" key="1">
    <source>
        <dbReference type="EMBL" id="MBB5365038.1"/>
    </source>
</evidence>
<comment type="caution">
    <text evidence="1">The sequence shown here is derived from an EMBL/GenBank/DDBJ whole genome shotgun (WGS) entry which is preliminary data.</text>
</comment>
<protein>
    <submittedName>
        <fullName evidence="1">Uncharacterized protein</fullName>
    </submittedName>
</protein>
<keyword evidence="2" id="KW-1185">Reference proteome</keyword>
<dbReference type="EMBL" id="JACHFL010000014">
    <property type="protein sequence ID" value="MBB5365038.1"/>
    <property type="molecule type" value="Genomic_DNA"/>
</dbReference>